<dbReference type="EMBL" id="UINC01050312">
    <property type="protein sequence ID" value="SVB63117.1"/>
    <property type="molecule type" value="Genomic_DNA"/>
</dbReference>
<reference evidence="2" key="1">
    <citation type="submission" date="2018-05" db="EMBL/GenBank/DDBJ databases">
        <authorList>
            <person name="Lanie J.A."/>
            <person name="Ng W.-L."/>
            <person name="Kazmierczak K.M."/>
            <person name="Andrzejewski T.M."/>
            <person name="Davidsen T.M."/>
            <person name="Wayne K.J."/>
            <person name="Tettelin H."/>
            <person name="Glass J.I."/>
            <person name="Rusch D."/>
            <person name="Podicherti R."/>
            <person name="Tsui H.-C.T."/>
            <person name="Winkler M.E."/>
        </authorList>
    </citation>
    <scope>NUCLEOTIDE SEQUENCE</scope>
</reference>
<organism evidence="2">
    <name type="scientific">marine metagenome</name>
    <dbReference type="NCBI Taxonomy" id="408172"/>
    <lineage>
        <taxon>unclassified sequences</taxon>
        <taxon>metagenomes</taxon>
        <taxon>ecological metagenomes</taxon>
    </lineage>
</organism>
<sequence>MRQEDIMPTILKEYQTLSPTDKS</sequence>
<accession>A0A382FLY4</accession>
<gene>
    <name evidence="2" type="ORF">METZ01_LOCUS215971</name>
</gene>
<feature type="region of interest" description="Disordered" evidence="1">
    <location>
        <begin position="1"/>
        <end position="23"/>
    </location>
</feature>
<evidence type="ECO:0000256" key="1">
    <source>
        <dbReference type="SAM" id="MobiDB-lite"/>
    </source>
</evidence>
<proteinExistence type="predicted"/>
<protein>
    <submittedName>
        <fullName evidence="2">Uncharacterized protein</fullName>
    </submittedName>
</protein>
<name>A0A382FLY4_9ZZZZ</name>
<evidence type="ECO:0000313" key="2">
    <source>
        <dbReference type="EMBL" id="SVB63117.1"/>
    </source>
</evidence>
<dbReference type="AlphaFoldDB" id="A0A382FLY4"/>